<organism evidence="2 3">
    <name type="scientific">Methylophilus rhizosphaerae</name>
    <dbReference type="NCBI Taxonomy" id="492660"/>
    <lineage>
        <taxon>Bacteria</taxon>
        <taxon>Pseudomonadati</taxon>
        <taxon>Pseudomonadota</taxon>
        <taxon>Betaproteobacteria</taxon>
        <taxon>Nitrosomonadales</taxon>
        <taxon>Methylophilaceae</taxon>
        <taxon>Methylophilus</taxon>
    </lineage>
</organism>
<protein>
    <recommendedName>
        <fullName evidence="4">Lipoprotein</fullName>
    </recommendedName>
</protein>
<sequence>MKKTPAWLCCLAVVAGCAGNGNMPEASKPPTVPQAKVAAAQHWNMIANDVVAETQRTLRNTPSLNNRLLYVKPGDSDFEQGFSSYIKSGLVSHGTPVATTPEGAVEVSYHVQVIWHQPGFNPEKYGYVPGTATAQVAGFWILRDAVLNASRDTWIAGSMTVAAAYDVYQQFRQSAISTSTELLVTTYIADNNRYYMHKTDAYYIEKADAALFSPNVLKTWKVVQ</sequence>
<dbReference type="PROSITE" id="PS51257">
    <property type="entry name" value="PROKAR_LIPOPROTEIN"/>
    <property type="match status" value="1"/>
</dbReference>
<dbReference type="RefSeq" id="WP_091472761.1">
    <property type="nucleotide sequence ID" value="NZ_FNFX01000005.1"/>
</dbReference>
<gene>
    <name evidence="2" type="ORF">SAMN05192566_2596</name>
</gene>
<reference evidence="3" key="1">
    <citation type="submission" date="2016-10" db="EMBL/GenBank/DDBJ databases">
        <authorList>
            <person name="Varghese N."/>
            <person name="Submissions S."/>
        </authorList>
    </citation>
    <scope>NUCLEOTIDE SEQUENCE [LARGE SCALE GENOMIC DNA]</scope>
    <source>
        <strain evidence="3">CBMB127</strain>
    </source>
</reference>
<feature type="chain" id="PRO_5011603573" description="Lipoprotein" evidence="1">
    <location>
        <begin position="19"/>
        <end position="224"/>
    </location>
</feature>
<dbReference type="STRING" id="492660.SAMN05192566_2596"/>
<keyword evidence="3" id="KW-1185">Reference proteome</keyword>
<evidence type="ECO:0000313" key="3">
    <source>
        <dbReference type="Proteomes" id="UP000198629"/>
    </source>
</evidence>
<evidence type="ECO:0008006" key="4">
    <source>
        <dbReference type="Google" id="ProtNLM"/>
    </source>
</evidence>
<feature type="signal peptide" evidence="1">
    <location>
        <begin position="1"/>
        <end position="18"/>
    </location>
</feature>
<proteinExistence type="predicted"/>
<dbReference type="OrthoDB" id="5297662at2"/>
<keyword evidence="1" id="KW-0732">Signal</keyword>
<evidence type="ECO:0000256" key="1">
    <source>
        <dbReference type="SAM" id="SignalP"/>
    </source>
</evidence>
<dbReference type="Proteomes" id="UP000198629">
    <property type="component" value="Unassembled WGS sequence"/>
</dbReference>
<dbReference type="AlphaFoldDB" id="A0A1G9F3D0"/>
<accession>A0A1G9F3D0</accession>
<name>A0A1G9F3D0_9PROT</name>
<evidence type="ECO:0000313" key="2">
    <source>
        <dbReference type="EMBL" id="SDK82914.1"/>
    </source>
</evidence>
<dbReference type="EMBL" id="FNFX01000005">
    <property type="protein sequence ID" value="SDK82914.1"/>
    <property type="molecule type" value="Genomic_DNA"/>
</dbReference>